<reference evidence="2" key="1">
    <citation type="submission" date="2025-08" db="UniProtKB">
        <authorList>
            <consortium name="Ensembl"/>
        </authorList>
    </citation>
    <scope>IDENTIFICATION</scope>
</reference>
<name>A0A8C9A030_PROSS</name>
<keyword evidence="3" id="KW-1185">Reference proteome</keyword>
<sequence length="117" mass="12498">PPIGPSNFPRQAFVFTRPSSPSCLRGLLSPSSTGTVREGTRSSKQQSPPRPVPSSLVSLQLYQTFPICMPGSVRASQAPPIKPLSKKSAGRWCMPVVPATWEAEAGGSLEPRSLKLL</sequence>
<feature type="compositionally biased region" description="Low complexity" evidence="1">
    <location>
        <begin position="42"/>
        <end position="54"/>
    </location>
</feature>
<reference evidence="2" key="2">
    <citation type="submission" date="2025-09" db="UniProtKB">
        <authorList>
            <consortium name="Ensembl"/>
        </authorList>
    </citation>
    <scope>IDENTIFICATION</scope>
</reference>
<protein>
    <submittedName>
        <fullName evidence="2">Uncharacterized protein</fullName>
    </submittedName>
</protein>
<dbReference type="Proteomes" id="UP000694414">
    <property type="component" value="Unplaced"/>
</dbReference>
<proteinExistence type="predicted"/>
<dbReference type="AlphaFoldDB" id="A0A8C9A030"/>
<evidence type="ECO:0000256" key="1">
    <source>
        <dbReference type="SAM" id="MobiDB-lite"/>
    </source>
</evidence>
<organism evidence="2 3">
    <name type="scientific">Prolemur simus</name>
    <name type="common">Greater bamboo lemur</name>
    <name type="synonym">Hapalemur simus</name>
    <dbReference type="NCBI Taxonomy" id="1328070"/>
    <lineage>
        <taxon>Eukaryota</taxon>
        <taxon>Metazoa</taxon>
        <taxon>Chordata</taxon>
        <taxon>Craniata</taxon>
        <taxon>Vertebrata</taxon>
        <taxon>Euteleostomi</taxon>
        <taxon>Mammalia</taxon>
        <taxon>Eutheria</taxon>
        <taxon>Euarchontoglires</taxon>
        <taxon>Primates</taxon>
        <taxon>Strepsirrhini</taxon>
        <taxon>Lemuriformes</taxon>
        <taxon>Lemuridae</taxon>
        <taxon>Prolemur</taxon>
    </lineage>
</organism>
<accession>A0A8C9A030</accession>
<evidence type="ECO:0000313" key="2">
    <source>
        <dbReference type="Ensembl" id="ENSPSMP00000022610.1"/>
    </source>
</evidence>
<feature type="region of interest" description="Disordered" evidence="1">
    <location>
        <begin position="20"/>
        <end position="54"/>
    </location>
</feature>
<evidence type="ECO:0000313" key="3">
    <source>
        <dbReference type="Proteomes" id="UP000694414"/>
    </source>
</evidence>
<dbReference type="GeneTree" id="ENSGT00910000146948"/>
<dbReference type="Ensembl" id="ENSPSMT00000026252.1">
    <property type="protein sequence ID" value="ENSPSMP00000022610.1"/>
    <property type="gene ID" value="ENSPSMG00000015992.1"/>
</dbReference>